<gene>
    <name evidence="2" type="ORF">HA331_00800</name>
</gene>
<dbReference type="AlphaFoldDB" id="A0A832WGP1"/>
<keyword evidence="1" id="KW-1133">Transmembrane helix</keyword>
<organism evidence="2 3">
    <name type="scientific">Pyrococcus horikoshii</name>
    <dbReference type="NCBI Taxonomy" id="53953"/>
    <lineage>
        <taxon>Archaea</taxon>
        <taxon>Methanobacteriati</taxon>
        <taxon>Methanobacteriota</taxon>
        <taxon>Thermococci</taxon>
        <taxon>Thermococcales</taxon>
        <taxon>Thermococcaceae</taxon>
        <taxon>Pyrococcus</taxon>
    </lineage>
</organism>
<dbReference type="Proteomes" id="UP000617544">
    <property type="component" value="Unassembled WGS sequence"/>
</dbReference>
<feature type="transmembrane region" description="Helical" evidence="1">
    <location>
        <begin position="58"/>
        <end position="77"/>
    </location>
</feature>
<sequence length="195" mass="22884">MSGLMELSLFLYSTLFVGVIIGVSRRSFHWTLVLLVFSATFTAGFSVFYNMWHSVFGAIFWWILPSLLVTALFAQEYEKPVTEPKHDEGIEDILFALLLSFFLVFLFKSYSFGWFLSLMMGYVPCSLLLWLVFLWGKRKAFYLLKIPWVVLSFGSLIEEFGLQKELLPFLVVYILIFILWLKFDLARLWRPPRIT</sequence>
<evidence type="ECO:0000256" key="1">
    <source>
        <dbReference type="SAM" id="Phobius"/>
    </source>
</evidence>
<keyword evidence="1" id="KW-0812">Transmembrane</keyword>
<name>A0A832WGP1_PYRHR</name>
<dbReference type="GeneID" id="1443626"/>
<reference evidence="2" key="1">
    <citation type="journal article" date="2020" name="bioRxiv">
        <title>A rank-normalized archaeal taxonomy based on genome phylogeny resolves widespread incomplete and uneven classifications.</title>
        <authorList>
            <person name="Rinke C."/>
            <person name="Chuvochina M."/>
            <person name="Mussig A.J."/>
            <person name="Chaumeil P.-A."/>
            <person name="Waite D.W."/>
            <person name="Whitman W.B."/>
            <person name="Parks D.H."/>
            <person name="Hugenholtz P."/>
        </authorList>
    </citation>
    <scope>NUCLEOTIDE SEQUENCE</scope>
    <source>
        <strain evidence="2">UBA8834</strain>
    </source>
</reference>
<proteinExistence type="predicted"/>
<feature type="transmembrane region" description="Helical" evidence="1">
    <location>
        <begin position="6"/>
        <end position="23"/>
    </location>
</feature>
<evidence type="ECO:0000313" key="3">
    <source>
        <dbReference type="Proteomes" id="UP000617544"/>
    </source>
</evidence>
<feature type="transmembrane region" description="Helical" evidence="1">
    <location>
        <begin position="166"/>
        <end position="183"/>
    </location>
</feature>
<comment type="caution">
    <text evidence="2">The sequence shown here is derived from an EMBL/GenBank/DDBJ whole genome shotgun (WGS) entry which is preliminary data.</text>
</comment>
<feature type="transmembrane region" description="Helical" evidence="1">
    <location>
        <begin position="113"/>
        <end position="135"/>
    </location>
</feature>
<protein>
    <submittedName>
        <fullName evidence="2">Uncharacterized protein</fullName>
    </submittedName>
</protein>
<feature type="transmembrane region" description="Helical" evidence="1">
    <location>
        <begin position="89"/>
        <end position="107"/>
    </location>
</feature>
<keyword evidence="1" id="KW-0472">Membrane</keyword>
<dbReference type="EMBL" id="DUJN01000002">
    <property type="protein sequence ID" value="HII60305.1"/>
    <property type="molecule type" value="Genomic_DNA"/>
</dbReference>
<dbReference type="RefSeq" id="WP_010885390.1">
    <property type="nucleotide sequence ID" value="NZ_DUJN01000002.1"/>
</dbReference>
<accession>A0A832WGP1</accession>
<dbReference type="OMA" id="FYLEYER"/>
<evidence type="ECO:0000313" key="2">
    <source>
        <dbReference type="EMBL" id="HII60305.1"/>
    </source>
</evidence>
<feature type="transmembrane region" description="Helical" evidence="1">
    <location>
        <begin position="30"/>
        <end position="52"/>
    </location>
</feature>